<dbReference type="PANTHER" id="PTHR33569:SF1">
    <property type="entry name" value="UREASE"/>
    <property type="match status" value="1"/>
</dbReference>
<protein>
    <submittedName>
        <fullName evidence="2">Urease subunit beta</fullName>
        <ecNumber evidence="2">3.5.1.5</ecNumber>
    </submittedName>
</protein>
<sequence>MIPGEYVLSEGDVLCNENRKTIKITVKNTGDRPSQIGSHTHFFEVNKVLDFPREQTFGYRLNIPAGTSIRFEPGDSKEVELCELGGSRVCFGFNGLTMGSMKSGNIKKSAFEKAKFYGFKGMGNN</sequence>
<dbReference type="AlphaFoldDB" id="A0A484IAF5"/>
<keyword evidence="3" id="KW-1185">Reference proteome</keyword>
<dbReference type="Proteomes" id="UP000294299">
    <property type="component" value="Chromosome NFRAN"/>
</dbReference>
<dbReference type="RefSeq" id="WP_145988038.1">
    <property type="nucleotide sequence ID" value="NZ_LR216287.1"/>
</dbReference>
<dbReference type="EMBL" id="LR216287">
    <property type="protein sequence ID" value="VFJ13812.1"/>
    <property type="molecule type" value="Genomic_DNA"/>
</dbReference>
<dbReference type="NCBIfam" id="TIGR00192">
    <property type="entry name" value="urease_beta"/>
    <property type="match status" value="1"/>
</dbReference>
<dbReference type="KEGG" id="nfn:NFRAN_1490"/>
<dbReference type="CDD" id="cd00407">
    <property type="entry name" value="Urease_beta"/>
    <property type="match status" value="1"/>
</dbReference>
<dbReference type="InterPro" id="IPR002019">
    <property type="entry name" value="Urease_beta-like"/>
</dbReference>
<dbReference type="Pfam" id="PF00699">
    <property type="entry name" value="Urease_beta"/>
    <property type="match status" value="1"/>
</dbReference>
<dbReference type="NCBIfam" id="NF009682">
    <property type="entry name" value="PRK13203.1"/>
    <property type="match status" value="1"/>
</dbReference>
<name>A0A484IAF5_9ARCH</name>
<keyword evidence="1 2" id="KW-0378">Hydrolase</keyword>
<dbReference type="InterPro" id="IPR036461">
    <property type="entry name" value="Urease_betasu_sf"/>
</dbReference>
<gene>
    <name evidence="2" type="primary">ureB</name>
    <name evidence="2" type="ORF">NFRAN_1490</name>
</gene>
<dbReference type="GO" id="GO:0035550">
    <property type="term" value="C:urease complex"/>
    <property type="evidence" value="ECO:0007669"/>
    <property type="project" value="InterPro"/>
</dbReference>
<reference evidence="2 3" key="1">
    <citation type="submission" date="2019-02" db="EMBL/GenBank/DDBJ databases">
        <authorList>
            <person name="Lehtovirta-Morley E L."/>
        </authorList>
    </citation>
    <scope>NUCLEOTIDE SEQUENCE [LARGE SCALE GENOMIC DNA]</scope>
    <source>
        <strain evidence="2">NFRAN1</strain>
    </source>
</reference>
<dbReference type="InterPro" id="IPR050069">
    <property type="entry name" value="Urease_subunit"/>
</dbReference>
<evidence type="ECO:0000313" key="2">
    <source>
        <dbReference type="EMBL" id="VFJ13812.1"/>
    </source>
</evidence>
<dbReference type="PANTHER" id="PTHR33569">
    <property type="entry name" value="UREASE"/>
    <property type="match status" value="1"/>
</dbReference>
<dbReference type="GO" id="GO:0043419">
    <property type="term" value="P:urea catabolic process"/>
    <property type="evidence" value="ECO:0007669"/>
    <property type="project" value="InterPro"/>
</dbReference>
<dbReference type="HAMAP" id="MF_01954">
    <property type="entry name" value="Urease_beta"/>
    <property type="match status" value="1"/>
</dbReference>
<dbReference type="GeneID" id="41191966"/>
<dbReference type="GO" id="GO:0009039">
    <property type="term" value="F:urease activity"/>
    <property type="evidence" value="ECO:0007669"/>
    <property type="project" value="UniProtKB-EC"/>
</dbReference>
<dbReference type="FunFam" id="2.10.150.10:FF:000001">
    <property type="entry name" value="Urease subunit beta"/>
    <property type="match status" value="1"/>
</dbReference>
<proteinExistence type="inferred from homology"/>
<dbReference type="Gene3D" id="2.10.150.10">
    <property type="entry name" value="Urease, beta subunit"/>
    <property type="match status" value="1"/>
</dbReference>
<organism evidence="2 3">
    <name type="scientific">Candidatus Nitrosocosmicus franklandianus</name>
    <dbReference type="NCBI Taxonomy" id="1798806"/>
    <lineage>
        <taxon>Archaea</taxon>
        <taxon>Nitrososphaerota</taxon>
        <taxon>Nitrososphaeria</taxon>
        <taxon>Nitrososphaerales</taxon>
        <taxon>Nitrososphaeraceae</taxon>
        <taxon>Candidatus Nitrosocosmicus</taxon>
    </lineage>
</organism>
<dbReference type="SUPFAM" id="SSF51278">
    <property type="entry name" value="Urease, beta-subunit"/>
    <property type="match status" value="1"/>
</dbReference>
<evidence type="ECO:0000256" key="1">
    <source>
        <dbReference type="ARBA" id="ARBA00022801"/>
    </source>
</evidence>
<dbReference type="EC" id="3.5.1.5" evidence="2"/>
<evidence type="ECO:0000313" key="3">
    <source>
        <dbReference type="Proteomes" id="UP000294299"/>
    </source>
</evidence>
<dbReference type="OrthoDB" id="2598at2157"/>
<accession>A0A484IAF5</accession>